<feature type="non-terminal residue" evidence="4">
    <location>
        <position position="444"/>
    </location>
</feature>
<dbReference type="SUPFAM" id="SSF56496">
    <property type="entry name" value="Fibrinogen C-terminal domain-like"/>
    <property type="match status" value="2"/>
</dbReference>
<feature type="chain" id="PRO_5032392148" description="Fibrinogen C-terminal domain-containing protein" evidence="2">
    <location>
        <begin position="21"/>
        <end position="444"/>
    </location>
</feature>
<dbReference type="Proteomes" id="UP000596742">
    <property type="component" value="Unassembled WGS sequence"/>
</dbReference>
<dbReference type="InterPro" id="IPR036056">
    <property type="entry name" value="Fibrinogen-like_C"/>
</dbReference>
<keyword evidence="2" id="KW-0732">Signal</keyword>
<dbReference type="AlphaFoldDB" id="A0A8B6E316"/>
<gene>
    <name evidence="4" type="ORF">MGAL_10B005797</name>
</gene>
<dbReference type="InterPro" id="IPR014716">
    <property type="entry name" value="Fibrinogen_a/b/g_C_1"/>
</dbReference>
<feature type="signal peptide" evidence="2">
    <location>
        <begin position="1"/>
        <end position="20"/>
    </location>
</feature>
<name>A0A8B6E316_MYTGA</name>
<evidence type="ECO:0000256" key="2">
    <source>
        <dbReference type="SAM" id="SignalP"/>
    </source>
</evidence>
<dbReference type="PANTHER" id="PTHR19143:SF458">
    <property type="entry name" value="FIBRINOGEN C-TERMINAL DOMAIN-CONTAINING PROTEIN-RELATED"/>
    <property type="match status" value="1"/>
</dbReference>
<comment type="caution">
    <text evidence="4">The sequence shown here is derived from an EMBL/GenBank/DDBJ whole genome shotgun (WGS) entry which is preliminary data.</text>
</comment>
<evidence type="ECO:0000256" key="1">
    <source>
        <dbReference type="ARBA" id="ARBA00023157"/>
    </source>
</evidence>
<sequence>MASTSIFVVFLCTLNIIVYAADNNRPLDCGDIDIKRGSSVYKIYPEGSGQAGFNVYCNMDSENVDGGWTINVIQRRLNGEEYFFRGWRDYKEGFGTLQGEHWLGNAKLNILTSQANYELLIRMKTFENENGYARYSDFKVDDEASKFKMTLSKSSFTGNVGDSFGPHSGFKFSTKDQDNDVYTPANCAVNHKAGWWYGGCHASNLNGLYHAGNHTSYADGIFKNASVLYEHITARKKVDRESVKFLMPIEKHVTLNSASVQKNIGHSIHKSVFQRSPLDCGDIDIEHESGIYKIYPQGSLEGFYVYCDMDTEDLNGAWTVFQRRINGEVDFYREWADYEEGFGTVKGEHWLGNDKLHILTSQGNYELLISMKDFENHNGYAKYKNFKVGDGASKYKLTFSNFTGNVGDSFAHHNGKMFSTKDQDHDNHGSSCATMFKGGWWYGK</sequence>
<dbReference type="InterPro" id="IPR002181">
    <property type="entry name" value="Fibrinogen_a/b/g_C_dom"/>
</dbReference>
<accession>A0A8B6E316</accession>
<evidence type="ECO:0000259" key="3">
    <source>
        <dbReference type="PROSITE" id="PS51406"/>
    </source>
</evidence>
<dbReference type="InterPro" id="IPR050373">
    <property type="entry name" value="Fibrinogen_C-term_domain"/>
</dbReference>
<keyword evidence="1" id="KW-1015">Disulfide bond</keyword>
<proteinExistence type="predicted"/>
<dbReference type="Pfam" id="PF00147">
    <property type="entry name" value="Fibrinogen_C"/>
    <property type="match status" value="2"/>
</dbReference>
<dbReference type="SMART" id="SM00186">
    <property type="entry name" value="FBG"/>
    <property type="match status" value="2"/>
</dbReference>
<protein>
    <recommendedName>
        <fullName evidence="3">Fibrinogen C-terminal domain-containing protein</fullName>
    </recommendedName>
</protein>
<dbReference type="EMBL" id="UYJE01004536">
    <property type="protein sequence ID" value="VDI28847.1"/>
    <property type="molecule type" value="Genomic_DNA"/>
</dbReference>
<dbReference type="GO" id="GO:0005615">
    <property type="term" value="C:extracellular space"/>
    <property type="evidence" value="ECO:0007669"/>
    <property type="project" value="TreeGrafter"/>
</dbReference>
<dbReference type="Gene3D" id="3.90.215.10">
    <property type="entry name" value="Gamma Fibrinogen, chain A, domain 1"/>
    <property type="match status" value="2"/>
</dbReference>
<dbReference type="OrthoDB" id="7735550at2759"/>
<organism evidence="4 5">
    <name type="scientific">Mytilus galloprovincialis</name>
    <name type="common">Mediterranean mussel</name>
    <dbReference type="NCBI Taxonomy" id="29158"/>
    <lineage>
        <taxon>Eukaryota</taxon>
        <taxon>Metazoa</taxon>
        <taxon>Spiralia</taxon>
        <taxon>Lophotrochozoa</taxon>
        <taxon>Mollusca</taxon>
        <taxon>Bivalvia</taxon>
        <taxon>Autobranchia</taxon>
        <taxon>Pteriomorphia</taxon>
        <taxon>Mytilida</taxon>
        <taxon>Mytiloidea</taxon>
        <taxon>Mytilidae</taxon>
        <taxon>Mytilinae</taxon>
        <taxon>Mytilus</taxon>
    </lineage>
</organism>
<dbReference type="CDD" id="cd00087">
    <property type="entry name" value="FReD"/>
    <property type="match status" value="2"/>
</dbReference>
<evidence type="ECO:0000313" key="4">
    <source>
        <dbReference type="EMBL" id="VDI28847.1"/>
    </source>
</evidence>
<feature type="domain" description="Fibrinogen C-terminal" evidence="3">
    <location>
        <begin position="20"/>
        <end position="222"/>
    </location>
</feature>
<reference evidence="4" key="1">
    <citation type="submission" date="2018-11" db="EMBL/GenBank/DDBJ databases">
        <authorList>
            <person name="Alioto T."/>
            <person name="Alioto T."/>
        </authorList>
    </citation>
    <scope>NUCLEOTIDE SEQUENCE</scope>
</reference>
<dbReference type="PANTHER" id="PTHR19143">
    <property type="entry name" value="FIBRINOGEN/TENASCIN/ANGIOPOEITIN"/>
    <property type="match status" value="1"/>
</dbReference>
<feature type="domain" description="Fibrinogen C-terminal" evidence="3">
    <location>
        <begin position="271"/>
        <end position="444"/>
    </location>
</feature>
<keyword evidence="5" id="KW-1185">Reference proteome</keyword>
<evidence type="ECO:0000313" key="5">
    <source>
        <dbReference type="Proteomes" id="UP000596742"/>
    </source>
</evidence>
<dbReference type="PROSITE" id="PS00514">
    <property type="entry name" value="FIBRINOGEN_C_1"/>
    <property type="match status" value="1"/>
</dbReference>
<dbReference type="PROSITE" id="PS51406">
    <property type="entry name" value="FIBRINOGEN_C_2"/>
    <property type="match status" value="2"/>
</dbReference>
<dbReference type="InterPro" id="IPR020837">
    <property type="entry name" value="Fibrinogen_CS"/>
</dbReference>